<dbReference type="AlphaFoldDB" id="A0A540VU68"/>
<feature type="domain" description="Transposase IS200-like" evidence="1">
    <location>
        <begin position="13"/>
        <end position="187"/>
    </location>
</feature>
<dbReference type="EMBL" id="VIFK01000045">
    <property type="protein sequence ID" value="TQE99683.1"/>
    <property type="molecule type" value="Genomic_DNA"/>
</dbReference>
<name>A0A540VU68_9GAMM</name>
<dbReference type="Proteomes" id="UP000315400">
    <property type="component" value="Unassembled WGS sequence"/>
</dbReference>
<evidence type="ECO:0000259" key="1">
    <source>
        <dbReference type="SMART" id="SM01321"/>
    </source>
</evidence>
<proteinExistence type="predicted"/>
<protein>
    <submittedName>
        <fullName evidence="2">Transposase</fullName>
    </submittedName>
</protein>
<dbReference type="InterPro" id="IPR036515">
    <property type="entry name" value="Transposase_17_sf"/>
</dbReference>
<dbReference type="GO" id="GO:0004803">
    <property type="term" value="F:transposase activity"/>
    <property type="evidence" value="ECO:0007669"/>
    <property type="project" value="InterPro"/>
</dbReference>
<dbReference type="GO" id="GO:0006313">
    <property type="term" value="P:DNA transposition"/>
    <property type="evidence" value="ECO:0007669"/>
    <property type="project" value="InterPro"/>
</dbReference>
<dbReference type="InterPro" id="IPR002686">
    <property type="entry name" value="Transposase_17"/>
</dbReference>
<dbReference type="GO" id="GO:0003677">
    <property type="term" value="F:DNA binding"/>
    <property type="evidence" value="ECO:0007669"/>
    <property type="project" value="InterPro"/>
</dbReference>
<dbReference type="PANTHER" id="PTHR34322:SF2">
    <property type="entry name" value="TRANSPOSASE IS200-LIKE DOMAIN-CONTAINING PROTEIN"/>
    <property type="match status" value="1"/>
</dbReference>
<evidence type="ECO:0000313" key="2">
    <source>
        <dbReference type="EMBL" id="TQE99683.1"/>
    </source>
</evidence>
<sequence length="344" mass="39173">MPQARENQISLDATSTYHCISRCVRRQFLCGKDAHTGKDFSHRRDWIRARIFELQSIFAIEVCAYAVMSNHAHLVLCVQQDFALDWDDREIARRWLKLFGGKPLVRSFVAGEKLSEAQKSAVSALLERYRERLFSISWFMRCLNEPIARQANAEDNVSGRFWEGRFKSQALLDEAAVVAAMAYVDLNPIRAAMADTPEESDYTSIQQRVLEQDPKIAARDPERIEALPEDLRTAIGRLMPFSDQAPDDPEHAIPYQIQDYLELVDWSGRAIIEGKRGRIPDDLPPILERLKIDPHNYLRFINRTQKSRFHGFIGSMKSMQGLAADFGRSFLKGQAAAAALFSPG</sequence>
<dbReference type="SMART" id="SM01321">
    <property type="entry name" value="Y1_Tnp"/>
    <property type="match status" value="1"/>
</dbReference>
<accession>A0A540VU68</accession>
<gene>
    <name evidence="2" type="ORF">FKY71_07370</name>
</gene>
<dbReference type="PANTHER" id="PTHR34322">
    <property type="entry name" value="TRANSPOSASE, Y1_TNP DOMAIN-CONTAINING"/>
    <property type="match status" value="1"/>
</dbReference>
<dbReference type="SUPFAM" id="SSF143422">
    <property type="entry name" value="Transposase IS200-like"/>
    <property type="match status" value="1"/>
</dbReference>
<comment type="caution">
    <text evidence="2">The sequence shown here is derived from an EMBL/GenBank/DDBJ whole genome shotgun (WGS) entry which is preliminary data.</text>
</comment>
<organism evidence="2 3">
    <name type="scientific">Spiribacter salinus</name>
    <dbReference type="NCBI Taxonomy" id="1335746"/>
    <lineage>
        <taxon>Bacteria</taxon>
        <taxon>Pseudomonadati</taxon>
        <taxon>Pseudomonadota</taxon>
        <taxon>Gammaproteobacteria</taxon>
        <taxon>Chromatiales</taxon>
        <taxon>Ectothiorhodospiraceae</taxon>
        <taxon>Spiribacter</taxon>
    </lineage>
</organism>
<reference evidence="2 3" key="1">
    <citation type="submission" date="2019-06" db="EMBL/GenBank/DDBJ databases">
        <title>Metagenome assembled Genome of Spiribacter salinus SL48-SHIP from the microbial mat of Salt Lake 48 (Novosibirsk region, Russia).</title>
        <authorList>
            <person name="Shipova A."/>
            <person name="Rozanov A.S."/>
            <person name="Bryanskaya A.V."/>
            <person name="Peltek S.E."/>
        </authorList>
    </citation>
    <scope>NUCLEOTIDE SEQUENCE [LARGE SCALE GENOMIC DNA]</scope>
    <source>
        <strain evidence="2">SL48-SHIP-2</strain>
    </source>
</reference>
<evidence type="ECO:0000313" key="3">
    <source>
        <dbReference type="Proteomes" id="UP000315400"/>
    </source>
</evidence>
<dbReference type="Gene3D" id="3.30.70.1290">
    <property type="entry name" value="Transposase IS200-like"/>
    <property type="match status" value="1"/>
</dbReference>